<name>A0AAW9DNC3_ACIAO</name>
<feature type="transmembrane region" description="Helical" evidence="8">
    <location>
        <begin position="247"/>
        <end position="271"/>
    </location>
</feature>
<feature type="transmembrane region" description="Helical" evidence="8">
    <location>
        <begin position="72"/>
        <end position="93"/>
    </location>
</feature>
<feature type="transmembrane region" description="Helical" evidence="8">
    <location>
        <begin position="338"/>
        <end position="362"/>
    </location>
</feature>
<feature type="transmembrane region" description="Helical" evidence="8">
    <location>
        <begin position="194"/>
        <end position="215"/>
    </location>
</feature>
<evidence type="ECO:0000256" key="4">
    <source>
        <dbReference type="ARBA" id="ARBA00022692"/>
    </source>
</evidence>
<feature type="transmembrane region" description="Helical" evidence="8">
    <location>
        <begin position="374"/>
        <end position="399"/>
    </location>
</feature>
<dbReference type="SUPFAM" id="SSF103473">
    <property type="entry name" value="MFS general substrate transporter"/>
    <property type="match status" value="1"/>
</dbReference>
<feature type="transmembrane region" description="Helical" evidence="8">
    <location>
        <begin position="314"/>
        <end position="332"/>
    </location>
</feature>
<feature type="transmembrane region" description="Helical" evidence="8">
    <location>
        <begin position="405"/>
        <end position="425"/>
    </location>
</feature>
<keyword evidence="4 8" id="KW-0812">Transmembrane</keyword>
<evidence type="ECO:0000256" key="7">
    <source>
        <dbReference type="SAM" id="MobiDB-lite"/>
    </source>
</evidence>
<proteinExistence type="predicted"/>
<dbReference type="Gene3D" id="1.20.1250.20">
    <property type="entry name" value="MFS general substrate transporter like domains"/>
    <property type="match status" value="1"/>
</dbReference>
<sequence length="427" mass="43816">MPNSNPACTPSRSTSKPPGNKLTVAPREGPISLFLSRRFAPLFWCQAFAAFNDNFLKTALAVLILYRLHGQSALVALAGAAFVGPSLFVSGISGQLADRFDKAGVATRVKLVEIAAAGLAVAGFLLQSIPILFAALLAFGILASLFGPVKYGLLPDLLPTPQLPLANALVDFATFAAILLGTAVGGLLGARAPLVLGIIVMGFALLAFGAAALIPRPGAAQPNLRLNANPYTAARDLIRVLRSTRDLWNAALVNTWFWFAGIISLTLLPVITKTAFHRGPDAVTLGLTIFCIGIGAGSFLAAKMMHGTISLKPARLGTIMVGIGALAVASLATPAHFIAMLAVLFVISASGGLIAVPSFAAVQAWSASNARARAVAGTNIISAAAMLAASLLLTALLHAGIGARAIFAGLGALALALGLIAPLTIRR</sequence>
<dbReference type="Pfam" id="PF07690">
    <property type="entry name" value="MFS_1"/>
    <property type="match status" value="1"/>
</dbReference>
<feature type="transmembrane region" description="Helical" evidence="8">
    <location>
        <begin position="165"/>
        <end position="188"/>
    </location>
</feature>
<keyword evidence="5 8" id="KW-1133">Transmembrane helix</keyword>
<feature type="region of interest" description="Disordered" evidence="7">
    <location>
        <begin position="1"/>
        <end position="22"/>
    </location>
</feature>
<keyword evidence="3" id="KW-1003">Cell membrane</keyword>
<dbReference type="GO" id="GO:0005886">
    <property type="term" value="C:plasma membrane"/>
    <property type="evidence" value="ECO:0007669"/>
    <property type="project" value="UniProtKB-SubCell"/>
</dbReference>
<evidence type="ECO:0000313" key="10">
    <source>
        <dbReference type="Proteomes" id="UP001279553"/>
    </source>
</evidence>
<feature type="compositionally biased region" description="Polar residues" evidence="7">
    <location>
        <begin position="1"/>
        <end position="17"/>
    </location>
</feature>
<dbReference type="PRINTS" id="PR01988">
    <property type="entry name" value="EXPORTERBACE"/>
</dbReference>
<evidence type="ECO:0000256" key="3">
    <source>
        <dbReference type="ARBA" id="ARBA00022475"/>
    </source>
</evidence>
<keyword evidence="2" id="KW-0813">Transport</keyword>
<dbReference type="AlphaFoldDB" id="A0AAW9DNC3"/>
<dbReference type="RefSeq" id="WP_319613184.1">
    <property type="nucleotide sequence ID" value="NZ_JAWXYB010000018.1"/>
</dbReference>
<dbReference type="EMBL" id="JAWXYB010000018">
    <property type="protein sequence ID" value="MDX5930225.1"/>
    <property type="molecule type" value="Genomic_DNA"/>
</dbReference>
<dbReference type="PANTHER" id="PTHR43266:SF2">
    <property type="entry name" value="MAJOR FACILITATOR SUPERFAMILY (MFS) PROFILE DOMAIN-CONTAINING PROTEIN"/>
    <property type="match status" value="1"/>
</dbReference>
<dbReference type="InterPro" id="IPR011701">
    <property type="entry name" value="MFS"/>
</dbReference>
<evidence type="ECO:0000313" key="9">
    <source>
        <dbReference type="EMBL" id="MDX5930225.1"/>
    </source>
</evidence>
<feature type="transmembrane region" description="Helical" evidence="8">
    <location>
        <begin position="283"/>
        <end position="302"/>
    </location>
</feature>
<dbReference type="PANTHER" id="PTHR43266">
    <property type="entry name" value="MACROLIDE-EFFLUX PROTEIN"/>
    <property type="match status" value="1"/>
</dbReference>
<keyword evidence="6 8" id="KW-0472">Membrane</keyword>
<reference evidence="9 10" key="1">
    <citation type="submission" date="2023-11" db="EMBL/GenBank/DDBJ databases">
        <title>MicrobeMod: A computational toolkit for identifying prokaryotic methylation and restriction-modification with nanopore sequencing.</title>
        <authorList>
            <person name="Crits-Christoph A."/>
            <person name="Kang S.C."/>
            <person name="Lee H."/>
            <person name="Ostrov N."/>
        </authorList>
    </citation>
    <scope>NUCLEOTIDE SEQUENCE [LARGE SCALE GENOMIC DNA]</scope>
    <source>
        <strain evidence="9 10">DSMZ 700</strain>
    </source>
</reference>
<gene>
    <name evidence="9" type="ORF">SIL87_05520</name>
</gene>
<accession>A0AAW9DNC3</accession>
<evidence type="ECO:0000256" key="5">
    <source>
        <dbReference type="ARBA" id="ARBA00022989"/>
    </source>
</evidence>
<evidence type="ECO:0000256" key="2">
    <source>
        <dbReference type="ARBA" id="ARBA00022448"/>
    </source>
</evidence>
<dbReference type="CDD" id="cd06173">
    <property type="entry name" value="MFS_MefA_like"/>
    <property type="match status" value="1"/>
</dbReference>
<feature type="transmembrane region" description="Helical" evidence="8">
    <location>
        <begin position="105"/>
        <end position="125"/>
    </location>
</feature>
<dbReference type="InterPro" id="IPR022324">
    <property type="entry name" value="Bacilysin_exporter_BacE_put"/>
</dbReference>
<protein>
    <submittedName>
        <fullName evidence="9">MFS transporter</fullName>
    </submittedName>
</protein>
<comment type="subcellular location">
    <subcellularLocation>
        <location evidence="1">Cell membrane</location>
        <topology evidence="1">Multi-pass membrane protein</topology>
    </subcellularLocation>
</comment>
<dbReference type="GO" id="GO:0022857">
    <property type="term" value="F:transmembrane transporter activity"/>
    <property type="evidence" value="ECO:0007669"/>
    <property type="project" value="InterPro"/>
</dbReference>
<dbReference type="Proteomes" id="UP001279553">
    <property type="component" value="Unassembled WGS sequence"/>
</dbReference>
<keyword evidence="10" id="KW-1185">Reference proteome</keyword>
<dbReference type="InterPro" id="IPR036259">
    <property type="entry name" value="MFS_trans_sf"/>
</dbReference>
<organism evidence="9 10">
    <name type="scientific">Acidiphilium acidophilum</name>
    <name type="common">Thiobacillus acidophilus</name>
    <dbReference type="NCBI Taxonomy" id="76588"/>
    <lineage>
        <taxon>Bacteria</taxon>
        <taxon>Pseudomonadati</taxon>
        <taxon>Pseudomonadota</taxon>
        <taxon>Alphaproteobacteria</taxon>
        <taxon>Acetobacterales</taxon>
        <taxon>Acidocellaceae</taxon>
        <taxon>Acidiphilium</taxon>
    </lineage>
</organism>
<comment type="caution">
    <text evidence="9">The sequence shown here is derived from an EMBL/GenBank/DDBJ whole genome shotgun (WGS) entry which is preliminary data.</text>
</comment>
<evidence type="ECO:0000256" key="6">
    <source>
        <dbReference type="ARBA" id="ARBA00023136"/>
    </source>
</evidence>
<evidence type="ECO:0000256" key="1">
    <source>
        <dbReference type="ARBA" id="ARBA00004651"/>
    </source>
</evidence>
<evidence type="ECO:0000256" key="8">
    <source>
        <dbReference type="SAM" id="Phobius"/>
    </source>
</evidence>
<feature type="transmembrane region" description="Helical" evidence="8">
    <location>
        <begin position="131"/>
        <end position="153"/>
    </location>
</feature>